<keyword evidence="2" id="KW-1185">Reference proteome</keyword>
<sequence length="102" mass="11358">MSHLTLNDIPVTAAAMKFGNSQHVKLLYSVVFNDQPFSRASREQLRNFTGFAPDFDIKSHSAIILSKLTLPDLICLANFSQFKTTGNAEEFCNNILHSLANL</sequence>
<proteinExistence type="predicted"/>
<name>A0A8X6LX64_TRICU</name>
<evidence type="ECO:0000313" key="2">
    <source>
        <dbReference type="Proteomes" id="UP000887116"/>
    </source>
</evidence>
<comment type="caution">
    <text evidence="1">The sequence shown here is derived from an EMBL/GenBank/DDBJ whole genome shotgun (WGS) entry which is preliminary data.</text>
</comment>
<dbReference type="Proteomes" id="UP000887116">
    <property type="component" value="Unassembled WGS sequence"/>
</dbReference>
<dbReference type="EMBL" id="BMAO01018675">
    <property type="protein sequence ID" value="GFR25255.1"/>
    <property type="molecule type" value="Genomic_DNA"/>
</dbReference>
<dbReference type="AlphaFoldDB" id="A0A8X6LX64"/>
<reference evidence="1" key="1">
    <citation type="submission" date="2020-07" db="EMBL/GenBank/DDBJ databases">
        <title>Multicomponent nature underlies the extraordinary mechanical properties of spider dragline silk.</title>
        <authorList>
            <person name="Kono N."/>
            <person name="Nakamura H."/>
            <person name="Mori M."/>
            <person name="Yoshida Y."/>
            <person name="Ohtoshi R."/>
            <person name="Malay A.D."/>
            <person name="Moran D.A.P."/>
            <person name="Tomita M."/>
            <person name="Numata K."/>
            <person name="Arakawa K."/>
        </authorList>
    </citation>
    <scope>NUCLEOTIDE SEQUENCE</scope>
</reference>
<accession>A0A8X6LX64</accession>
<gene>
    <name evidence="1" type="ORF">TNCT_421831</name>
</gene>
<organism evidence="1 2">
    <name type="scientific">Trichonephila clavata</name>
    <name type="common">Joro spider</name>
    <name type="synonym">Nephila clavata</name>
    <dbReference type="NCBI Taxonomy" id="2740835"/>
    <lineage>
        <taxon>Eukaryota</taxon>
        <taxon>Metazoa</taxon>
        <taxon>Ecdysozoa</taxon>
        <taxon>Arthropoda</taxon>
        <taxon>Chelicerata</taxon>
        <taxon>Arachnida</taxon>
        <taxon>Araneae</taxon>
        <taxon>Araneomorphae</taxon>
        <taxon>Entelegynae</taxon>
        <taxon>Araneoidea</taxon>
        <taxon>Nephilidae</taxon>
        <taxon>Trichonephila</taxon>
    </lineage>
</organism>
<dbReference type="OrthoDB" id="10693909at2759"/>
<evidence type="ECO:0000313" key="1">
    <source>
        <dbReference type="EMBL" id="GFR25255.1"/>
    </source>
</evidence>
<protein>
    <submittedName>
        <fullName evidence="1">Uncharacterized protein</fullName>
    </submittedName>
</protein>